<keyword evidence="2" id="KW-0548">Nucleotidyltransferase</keyword>
<evidence type="ECO:0000313" key="5">
    <source>
        <dbReference type="EMBL" id="CAD9988746.1"/>
    </source>
</evidence>
<dbReference type="InterPro" id="IPR004821">
    <property type="entry name" value="Cyt_trans-like"/>
</dbReference>
<feature type="compositionally biased region" description="Low complexity" evidence="3">
    <location>
        <begin position="87"/>
        <end position="97"/>
    </location>
</feature>
<keyword evidence="1" id="KW-0808">Transferase</keyword>
<dbReference type="PANTHER" id="PTHR43793">
    <property type="entry name" value="FAD SYNTHASE"/>
    <property type="match status" value="1"/>
</dbReference>
<dbReference type="SUPFAM" id="SSF52374">
    <property type="entry name" value="Nucleotidylyl transferase"/>
    <property type="match status" value="1"/>
</dbReference>
<evidence type="ECO:0000256" key="3">
    <source>
        <dbReference type="SAM" id="MobiDB-lite"/>
    </source>
</evidence>
<reference evidence="5" key="1">
    <citation type="submission" date="2021-01" db="EMBL/GenBank/DDBJ databases">
        <authorList>
            <person name="Corre E."/>
            <person name="Pelletier E."/>
            <person name="Niang G."/>
            <person name="Scheremetjew M."/>
            <person name="Finn R."/>
            <person name="Kale V."/>
            <person name="Holt S."/>
            <person name="Cochrane G."/>
            <person name="Meng A."/>
            <person name="Brown T."/>
            <person name="Cohen L."/>
        </authorList>
    </citation>
    <scope>NUCLEOTIDE SEQUENCE</scope>
    <source>
        <strain evidence="5">CCMP125</strain>
    </source>
</reference>
<dbReference type="NCBIfam" id="TIGR00125">
    <property type="entry name" value="cyt_tran_rel"/>
    <property type="match status" value="1"/>
</dbReference>
<dbReference type="InterPro" id="IPR014729">
    <property type="entry name" value="Rossmann-like_a/b/a_fold"/>
</dbReference>
<proteinExistence type="predicted"/>
<feature type="region of interest" description="Disordered" evidence="3">
    <location>
        <begin position="75"/>
        <end position="116"/>
    </location>
</feature>
<dbReference type="Gene3D" id="3.40.50.620">
    <property type="entry name" value="HUPs"/>
    <property type="match status" value="1"/>
</dbReference>
<accession>A0A7S2YPT6</accession>
<dbReference type="GO" id="GO:0016779">
    <property type="term" value="F:nucleotidyltransferase activity"/>
    <property type="evidence" value="ECO:0007669"/>
    <property type="project" value="UniProtKB-KW"/>
</dbReference>
<dbReference type="InterPro" id="IPR004331">
    <property type="entry name" value="SPX_dom"/>
</dbReference>
<gene>
    <name evidence="5" type="ORF">APAL1065_LOCUS24001</name>
</gene>
<dbReference type="EMBL" id="HBHT01035700">
    <property type="protein sequence ID" value="CAD9988746.1"/>
    <property type="molecule type" value="Transcribed_RNA"/>
</dbReference>
<feature type="compositionally biased region" description="Basic and acidic residues" evidence="3">
    <location>
        <begin position="75"/>
        <end position="84"/>
    </location>
</feature>
<sequence length="413" mass="47231">MKFGKQLRDQTIKEWHFYSVDYKDMKKTLKSAETSGFFEQLSESEVKLLKFYNEKEAWATAYMTVLEDRVNELRQVEKNDDDTPTRSPSVSDYSMSSSEEDTRPTKTIEGPGGSDMTDLDGLFSQFSESASIKDAYRQMGTSKHFKAYIYAKKSLATFARELDLLIEFFSLNKTAFGKILKKHDKVTGSSVKEEKLTEMSQTLKVLEGSVFKELKEQVTLMIEETNELKPKLPRGWENRKVYTIGCFDLFHRGHQNVLDSLREFGYFLVAGIHDDESYFQLKGKYTIDNLETRMANIKPFVDQIFVIPSTDPQVYIQNMVSQQDIDTGACCYARGDDMLDFPSRPWVESVMPVHFVPRTEGCSSTLIRTIYHAPDETLRKKAAFAKTRYDGKPIDEDGNVLKLSAATNPIAAE</sequence>
<dbReference type="PROSITE" id="PS51382">
    <property type="entry name" value="SPX"/>
    <property type="match status" value="1"/>
</dbReference>
<dbReference type="Pfam" id="PF01467">
    <property type="entry name" value="CTP_transf_like"/>
    <property type="match status" value="1"/>
</dbReference>
<evidence type="ECO:0000259" key="4">
    <source>
        <dbReference type="PROSITE" id="PS51382"/>
    </source>
</evidence>
<feature type="domain" description="SPX" evidence="4">
    <location>
        <begin position="1"/>
        <end position="197"/>
    </location>
</feature>
<name>A0A7S2YPT6_9STRA</name>
<dbReference type="AlphaFoldDB" id="A0A7S2YPT6"/>
<dbReference type="Pfam" id="PF03105">
    <property type="entry name" value="SPX"/>
    <property type="match status" value="1"/>
</dbReference>
<organism evidence="5">
    <name type="scientific">Entomoneis paludosa</name>
    <dbReference type="NCBI Taxonomy" id="265537"/>
    <lineage>
        <taxon>Eukaryota</taxon>
        <taxon>Sar</taxon>
        <taxon>Stramenopiles</taxon>
        <taxon>Ochrophyta</taxon>
        <taxon>Bacillariophyta</taxon>
        <taxon>Bacillariophyceae</taxon>
        <taxon>Bacillariophycidae</taxon>
        <taxon>Entomoneidaceae</taxon>
        <taxon>Entomoneis</taxon>
    </lineage>
</organism>
<dbReference type="InterPro" id="IPR050385">
    <property type="entry name" value="Archaeal_FAD_synthase"/>
</dbReference>
<evidence type="ECO:0000256" key="1">
    <source>
        <dbReference type="ARBA" id="ARBA00022679"/>
    </source>
</evidence>
<protein>
    <recommendedName>
        <fullName evidence="4">SPX domain-containing protein</fullName>
    </recommendedName>
</protein>
<dbReference type="PANTHER" id="PTHR43793:SF1">
    <property type="entry name" value="FAD SYNTHASE"/>
    <property type="match status" value="1"/>
</dbReference>
<evidence type="ECO:0000256" key="2">
    <source>
        <dbReference type="ARBA" id="ARBA00022695"/>
    </source>
</evidence>